<evidence type="ECO:0008006" key="3">
    <source>
        <dbReference type="Google" id="ProtNLM"/>
    </source>
</evidence>
<evidence type="ECO:0000313" key="1">
    <source>
        <dbReference type="EMBL" id="EIC28157.1"/>
    </source>
</evidence>
<evidence type="ECO:0000313" key="2">
    <source>
        <dbReference type="Proteomes" id="UP000005090"/>
    </source>
</evidence>
<dbReference type="RefSeq" id="WP_005368911.1">
    <property type="nucleotide sequence ID" value="NZ_CM001475.1"/>
</dbReference>
<dbReference type="Pfam" id="PF10014">
    <property type="entry name" value="2OG-Fe_Oxy_2"/>
    <property type="match status" value="1"/>
</dbReference>
<proteinExistence type="predicted"/>
<dbReference type="InterPro" id="IPR018724">
    <property type="entry name" value="2OG-Fe_dioxygenase"/>
</dbReference>
<sequence>MQEVFVSTGFEFGFLFCMRTENAIDPTVFKPFFNDLPVDPNIEGHYRYRRLSRFRITDDGIMRLPHGYLFQSKDYNPLVGDIKREFEELDDELVKLDMFSALLLVFRDFCALRPGAEIGVHQIRTTCSPESFGDPAPEGIHRDGTDFVCIYSIDRNNVEGAETHLYTSESGESSVFNKTLYPGELVLVNDRRFFHYTTPVHPAGEGNGTRDVFVLTCPSLLVD</sequence>
<dbReference type="HOGENOM" id="CLU_078728_1_0_6"/>
<gene>
    <name evidence="1" type="ORF">Metal_0295</name>
</gene>
<name>H8GLW1_METAL</name>
<dbReference type="eggNOG" id="COG4340">
    <property type="taxonomic scope" value="Bacteria"/>
</dbReference>
<accession>H8GLW1</accession>
<dbReference type="AlphaFoldDB" id="H8GLW1"/>
<dbReference type="STRING" id="686340.Metal_0295"/>
<dbReference type="Gene3D" id="2.60.120.620">
    <property type="entry name" value="q2cbj1_9rhob like domain"/>
    <property type="match status" value="1"/>
</dbReference>
<dbReference type="GO" id="GO:0051213">
    <property type="term" value="F:dioxygenase activity"/>
    <property type="evidence" value="ECO:0007669"/>
    <property type="project" value="InterPro"/>
</dbReference>
<organism evidence="1 2">
    <name type="scientific">Methylomicrobium album BG8</name>
    <dbReference type="NCBI Taxonomy" id="686340"/>
    <lineage>
        <taxon>Bacteria</taxon>
        <taxon>Pseudomonadati</taxon>
        <taxon>Pseudomonadota</taxon>
        <taxon>Gammaproteobacteria</taxon>
        <taxon>Methylococcales</taxon>
        <taxon>Methylococcaceae</taxon>
        <taxon>Methylomicrobium</taxon>
    </lineage>
</organism>
<keyword evidence="2" id="KW-1185">Reference proteome</keyword>
<reference evidence="1 2" key="1">
    <citation type="journal article" date="2013" name="Genome Announc.">
        <title>Genome Sequence of the Obligate Gammaproteobacterial Methanotroph Methylomicrobium album Strain BG8.</title>
        <authorList>
            <person name="Kits K.D."/>
            <person name="Kalyuzhnaya M.G."/>
            <person name="Klotz M.G."/>
            <person name="Jetten M.S."/>
            <person name="Op den Camp H.J."/>
            <person name="Vuilleumier S."/>
            <person name="Bringel F."/>
            <person name="Dispirito A.A."/>
            <person name="Murrell J.C."/>
            <person name="Bruce D."/>
            <person name="Cheng J.F."/>
            <person name="Copeland A."/>
            <person name="Goodwin L."/>
            <person name="Hauser L."/>
            <person name="Lajus A."/>
            <person name="Land M.L."/>
            <person name="Lapidus A."/>
            <person name="Lucas S."/>
            <person name="Medigue C."/>
            <person name="Pitluck S."/>
            <person name="Woyke T."/>
            <person name="Zeytun A."/>
            <person name="Stein L.Y."/>
        </authorList>
    </citation>
    <scope>NUCLEOTIDE SEQUENCE [LARGE SCALE GENOMIC DNA]</scope>
    <source>
        <strain evidence="1 2">BG8</strain>
    </source>
</reference>
<protein>
    <recommendedName>
        <fullName evidence="3">2OG-Fe dioxygenase family protein</fullName>
    </recommendedName>
</protein>
<dbReference type="Proteomes" id="UP000005090">
    <property type="component" value="Chromosome"/>
</dbReference>
<dbReference type="EMBL" id="CM001475">
    <property type="protein sequence ID" value="EIC28157.1"/>
    <property type="molecule type" value="Genomic_DNA"/>
</dbReference>